<dbReference type="GO" id="GO:0045892">
    <property type="term" value="P:negative regulation of DNA-templated transcription"/>
    <property type="evidence" value="ECO:0007669"/>
    <property type="project" value="TreeGrafter"/>
</dbReference>
<dbReference type="Gene3D" id="1.10.10.10">
    <property type="entry name" value="Winged helix-like DNA-binding domain superfamily/Winged helix DNA-binding domain"/>
    <property type="match status" value="1"/>
</dbReference>
<accession>A0A401IJZ0</accession>
<feature type="binding site" evidence="7">
    <location>
        <position position="81"/>
    </location>
    <ligand>
        <name>Zn(2+)</name>
        <dbReference type="ChEBI" id="CHEBI:29105"/>
    </ligand>
</feature>
<gene>
    <name evidence="9" type="ORF">AsFPU1_3015</name>
</gene>
<dbReference type="Proteomes" id="UP000287247">
    <property type="component" value="Unassembled WGS sequence"/>
</dbReference>
<evidence type="ECO:0000256" key="6">
    <source>
        <dbReference type="ARBA" id="ARBA00023163"/>
    </source>
</evidence>
<keyword evidence="8" id="KW-0408">Iron</keyword>
<dbReference type="RefSeq" id="WP_124972630.1">
    <property type="nucleotide sequence ID" value="NZ_BDQK01000013.1"/>
</dbReference>
<evidence type="ECO:0000256" key="2">
    <source>
        <dbReference type="ARBA" id="ARBA00022491"/>
    </source>
</evidence>
<feature type="binding site" evidence="7">
    <location>
        <position position="121"/>
    </location>
    <ligand>
        <name>Zn(2+)</name>
        <dbReference type="ChEBI" id="CHEBI:29105"/>
    </ligand>
</feature>
<keyword evidence="5" id="KW-0238">DNA-binding</keyword>
<comment type="cofactor">
    <cofactor evidence="7">
        <name>Zn(2+)</name>
        <dbReference type="ChEBI" id="CHEBI:29105"/>
    </cofactor>
    <text evidence="7">Binds 1 zinc ion per subunit.</text>
</comment>
<evidence type="ECO:0000256" key="8">
    <source>
        <dbReference type="PIRSR" id="PIRSR602481-2"/>
    </source>
</evidence>
<dbReference type="InterPro" id="IPR036390">
    <property type="entry name" value="WH_DNA-bd_sf"/>
</dbReference>
<evidence type="ECO:0000256" key="3">
    <source>
        <dbReference type="ARBA" id="ARBA00022833"/>
    </source>
</evidence>
<protein>
    <submittedName>
        <fullName evidence="9">Ferric uptake regulator, Fur family protein</fullName>
    </submittedName>
</protein>
<dbReference type="GO" id="GO:0000976">
    <property type="term" value="F:transcription cis-regulatory region binding"/>
    <property type="evidence" value="ECO:0007669"/>
    <property type="project" value="TreeGrafter"/>
</dbReference>
<dbReference type="Gene3D" id="3.30.1490.190">
    <property type="match status" value="1"/>
</dbReference>
<keyword evidence="4" id="KW-0805">Transcription regulation</keyword>
<comment type="cofactor">
    <cofactor evidence="8">
        <name>Mn(2+)</name>
        <dbReference type="ChEBI" id="CHEBI:29035"/>
    </cofactor>
    <cofactor evidence="8">
        <name>Fe(2+)</name>
        <dbReference type="ChEBI" id="CHEBI:29033"/>
    </cofactor>
    <text evidence="8">Binds 1 Mn(2+) or Fe(2+) ion per subunit.</text>
</comment>
<comment type="caution">
    <text evidence="9">The sequence shown here is derived from an EMBL/GenBank/DDBJ whole genome shotgun (WGS) entry which is preliminary data.</text>
</comment>
<dbReference type="PANTHER" id="PTHR33202">
    <property type="entry name" value="ZINC UPTAKE REGULATION PROTEIN"/>
    <property type="match status" value="1"/>
</dbReference>
<evidence type="ECO:0000256" key="1">
    <source>
        <dbReference type="ARBA" id="ARBA00007957"/>
    </source>
</evidence>
<evidence type="ECO:0000256" key="4">
    <source>
        <dbReference type="ARBA" id="ARBA00023015"/>
    </source>
</evidence>
<feature type="binding site" evidence="7">
    <location>
        <position position="84"/>
    </location>
    <ligand>
        <name>Zn(2+)</name>
        <dbReference type="ChEBI" id="CHEBI:29105"/>
    </ligand>
</feature>
<keyword evidence="7" id="KW-0479">Metal-binding</keyword>
<keyword evidence="10" id="KW-1185">Reference proteome</keyword>
<sequence length="133" mass="15293">MKGQRTRSQSRIVRVLKSLNRPISAQDLYLELKNLEIPLGLATVYRALESLKLEGAIQARTLSNGESLYSLIHQDQHHLTCVNCGQSFTIDECPIHDFEERLKGSYQFKVYYHTLEFFGLCRLCELGNQKMSV</sequence>
<dbReference type="InterPro" id="IPR043135">
    <property type="entry name" value="Fur_C"/>
</dbReference>
<dbReference type="OrthoDB" id="8659436at2"/>
<organism evidence="9 10">
    <name type="scientific">Aphanothece sacrum FPU1</name>
    <dbReference type="NCBI Taxonomy" id="1920663"/>
    <lineage>
        <taxon>Bacteria</taxon>
        <taxon>Bacillati</taxon>
        <taxon>Cyanobacteriota</taxon>
        <taxon>Cyanophyceae</taxon>
        <taxon>Oscillatoriophycideae</taxon>
        <taxon>Chroococcales</taxon>
        <taxon>Aphanothecaceae</taxon>
        <taxon>Aphanothece</taxon>
    </lineage>
</organism>
<evidence type="ECO:0000256" key="5">
    <source>
        <dbReference type="ARBA" id="ARBA00023125"/>
    </source>
</evidence>
<evidence type="ECO:0000313" key="10">
    <source>
        <dbReference type="Proteomes" id="UP000287247"/>
    </source>
</evidence>
<keyword evidence="6" id="KW-0804">Transcription</keyword>
<reference evidence="10" key="1">
    <citation type="submission" date="2017-05" db="EMBL/GenBank/DDBJ databases">
        <title>Physiological properties and genetic analysis related to exopolysaccharide production of fresh-water unicellular cyanobacterium Aphanothece sacrum, Suizenji Nori, that has been cultured as a food source in Japan.</title>
        <authorList>
            <person name="Kanesaki Y."/>
            <person name="Yoshikawa S."/>
            <person name="Ohki K."/>
        </authorList>
    </citation>
    <scope>NUCLEOTIDE SEQUENCE [LARGE SCALE GENOMIC DNA]</scope>
    <source>
        <strain evidence="10">FPU1</strain>
    </source>
</reference>
<dbReference type="CDD" id="cd07153">
    <property type="entry name" value="Fur_like"/>
    <property type="match status" value="1"/>
</dbReference>
<feature type="binding site" evidence="7">
    <location>
        <position position="124"/>
    </location>
    <ligand>
        <name>Zn(2+)</name>
        <dbReference type="ChEBI" id="CHEBI:29105"/>
    </ligand>
</feature>
<dbReference type="PANTHER" id="PTHR33202:SF19">
    <property type="entry name" value="FERRIC UPTAKE REGULATION PROTEIN"/>
    <property type="match status" value="1"/>
</dbReference>
<dbReference type="FunFam" id="1.10.10.10:FF:000459">
    <property type="entry name" value="Ferric uptake regulation protein"/>
    <property type="match status" value="1"/>
</dbReference>
<dbReference type="GO" id="GO:0008270">
    <property type="term" value="F:zinc ion binding"/>
    <property type="evidence" value="ECO:0007669"/>
    <property type="project" value="TreeGrafter"/>
</dbReference>
<comment type="similarity">
    <text evidence="1">Belongs to the Fur family.</text>
</comment>
<dbReference type="Pfam" id="PF01475">
    <property type="entry name" value="FUR"/>
    <property type="match status" value="1"/>
</dbReference>
<dbReference type="EMBL" id="BDQK01000013">
    <property type="protein sequence ID" value="GBF81597.1"/>
    <property type="molecule type" value="Genomic_DNA"/>
</dbReference>
<keyword evidence="2" id="KW-0678">Repressor</keyword>
<dbReference type="GO" id="GO:1900376">
    <property type="term" value="P:regulation of secondary metabolite biosynthetic process"/>
    <property type="evidence" value="ECO:0007669"/>
    <property type="project" value="TreeGrafter"/>
</dbReference>
<name>A0A401IJZ0_APHSA</name>
<dbReference type="InterPro" id="IPR036388">
    <property type="entry name" value="WH-like_DNA-bd_sf"/>
</dbReference>
<dbReference type="GO" id="GO:0003700">
    <property type="term" value="F:DNA-binding transcription factor activity"/>
    <property type="evidence" value="ECO:0007669"/>
    <property type="project" value="InterPro"/>
</dbReference>
<keyword evidence="3 7" id="KW-0862">Zinc</keyword>
<dbReference type="SUPFAM" id="SSF46785">
    <property type="entry name" value="Winged helix' DNA-binding domain"/>
    <property type="match status" value="1"/>
</dbReference>
<feature type="binding site" evidence="8">
    <location>
        <position position="113"/>
    </location>
    <ligand>
        <name>Fe cation</name>
        <dbReference type="ChEBI" id="CHEBI:24875"/>
    </ligand>
</feature>
<dbReference type="InterPro" id="IPR002481">
    <property type="entry name" value="FUR"/>
</dbReference>
<evidence type="ECO:0000256" key="7">
    <source>
        <dbReference type="PIRSR" id="PIRSR602481-1"/>
    </source>
</evidence>
<dbReference type="AlphaFoldDB" id="A0A401IJZ0"/>
<evidence type="ECO:0000313" key="9">
    <source>
        <dbReference type="EMBL" id="GBF81597.1"/>
    </source>
</evidence>
<proteinExistence type="inferred from homology"/>